<feature type="signal peptide" evidence="4">
    <location>
        <begin position="1"/>
        <end position="19"/>
    </location>
</feature>
<dbReference type="EMBL" id="JAAVMX010000002">
    <property type="protein sequence ID" value="KAF4512452.1"/>
    <property type="molecule type" value="Genomic_DNA"/>
</dbReference>
<name>A0A8H4PXX8_9HYPO</name>
<evidence type="ECO:0000313" key="5">
    <source>
        <dbReference type="EMBL" id="KAF4512452.1"/>
    </source>
</evidence>
<dbReference type="OrthoDB" id="4233515at2759"/>
<evidence type="ECO:0000256" key="3">
    <source>
        <dbReference type="ARBA" id="ARBA00023157"/>
    </source>
</evidence>
<evidence type="ECO:0008006" key="7">
    <source>
        <dbReference type="Google" id="ProtNLM"/>
    </source>
</evidence>
<dbReference type="SUPFAM" id="SSF57048">
    <property type="entry name" value="Gurmarin-like"/>
    <property type="match status" value="1"/>
</dbReference>
<keyword evidence="2" id="KW-0960">Knottin</keyword>
<dbReference type="InterPro" id="IPR024206">
    <property type="entry name" value="Gurmarin/antimicrobial_peptd"/>
</dbReference>
<reference evidence="5 6" key="1">
    <citation type="journal article" date="2020" name="Genome Biol. Evol.">
        <title>A new high-quality draft genome assembly of the Chinese cordyceps Ophiocordyceps sinensis.</title>
        <authorList>
            <person name="Shu R."/>
            <person name="Zhang J."/>
            <person name="Meng Q."/>
            <person name="Zhang H."/>
            <person name="Zhou G."/>
            <person name="Li M."/>
            <person name="Wu P."/>
            <person name="Zhao Y."/>
            <person name="Chen C."/>
            <person name="Qin Q."/>
        </authorList>
    </citation>
    <scope>NUCLEOTIDE SEQUENCE [LARGE SCALE GENOMIC DNA]</scope>
    <source>
        <strain evidence="5 6">IOZ07</strain>
    </source>
</reference>
<organism evidence="5 6">
    <name type="scientific">Ophiocordyceps sinensis</name>
    <dbReference type="NCBI Taxonomy" id="72228"/>
    <lineage>
        <taxon>Eukaryota</taxon>
        <taxon>Fungi</taxon>
        <taxon>Dikarya</taxon>
        <taxon>Ascomycota</taxon>
        <taxon>Pezizomycotina</taxon>
        <taxon>Sordariomycetes</taxon>
        <taxon>Hypocreomycetidae</taxon>
        <taxon>Hypocreales</taxon>
        <taxon>Ophiocordycipitaceae</taxon>
        <taxon>Ophiocordyceps</taxon>
    </lineage>
</organism>
<keyword evidence="1" id="KW-0929">Antimicrobial</keyword>
<dbReference type="InterPro" id="IPR009101">
    <property type="entry name" value="Gurmarin/antifun_pep"/>
</dbReference>
<proteinExistence type="predicted"/>
<comment type="caution">
    <text evidence="5">The sequence shown here is derived from an EMBL/GenBank/DDBJ whole genome shotgun (WGS) entry which is preliminary data.</text>
</comment>
<accession>A0A8H4PXX8</accession>
<keyword evidence="6" id="KW-1185">Reference proteome</keyword>
<evidence type="ECO:0000313" key="6">
    <source>
        <dbReference type="Proteomes" id="UP000557566"/>
    </source>
</evidence>
<dbReference type="Proteomes" id="UP000557566">
    <property type="component" value="Unassembled WGS sequence"/>
</dbReference>
<keyword evidence="3" id="KW-1015">Disulfide bond</keyword>
<dbReference type="Pfam" id="PF11410">
    <property type="entry name" value="Antifungal_pept"/>
    <property type="match status" value="1"/>
</dbReference>
<protein>
    <recommendedName>
        <fullName evidence="7">Gurmarin/antimicrobial peptide</fullName>
    </recommendedName>
</protein>
<feature type="chain" id="PRO_5034946207" description="Gurmarin/antimicrobial peptide" evidence="4">
    <location>
        <begin position="20"/>
        <end position="60"/>
    </location>
</feature>
<keyword evidence="4" id="KW-0732">Signal</keyword>
<sequence length="60" mass="6248">MKFFATIFTVTMGAAAVSAAAAPASDPLQKRCIPNGGRCKADASWGICCSAFCLQYKNVS</sequence>
<gene>
    <name evidence="5" type="ORF">G6O67_001591</name>
</gene>
<evidence type="ECO:0000256" key="2">
    <source>
        <dbReference type="ARBA" id="ARBA00022854"/>
    </source>
</evidence>
<dbReference type="AlphaFoldDB" id="A0A8H4PXX8"/>
<evidence type="ECO:0000256" key="4">
    <source>
        <dbReference type="SAM" id="SignalP"/>
    </source>
</evidence>
<evidence type="ECO:0000256" key="1">
    <source>
        <dbReference type="ARBA" id="ARBA00022529"/>
    </source>
</evidence>